<dbReference type="GO" id="GO:0005524">
    <property type="term" value="F:ATP binding"/>
    <property type="evidence" value="ECO:0007669"/>
    <property type="project" value="UniProtKB-UniRule"/>
</dbReference>
<accession>A0A0R1SMX8</accession>
<sequence length="293" mass="31506">MRKSGQILATILNPTMRTVAFLYGGIKMQFDLLQKLRTNKPMVLNIANSVTQGDVANGLSAIGASPLMTNYDDELKTLAQFADGVCINIGTLDDHQNMLSKDLLNLATDFNKPVVLDPVGIGAVPERLNFVEELIKIDHPTVIRGNAGEIASLVGVSWQSKGIDSLDTTEQSEDIDKIAQSCANKFTCVTVVTGPTDTIATSTELAHVQNGNPMFTVRVGTGDMLSSIIAAFAGVSDDPFEAAKMASLTFSLAGEMVMSDHPEVGPAEFSTRLIDNLYSLSSDQLEEWGKFDE</sequence>
<feature type="binding site" evidence="11">
    <location>
        <position position="193"/>
    </location>
    <ligand>
        <name>ATP</name>
        <dbReference type="ChEBI" id="CHEBI:30616"/>
    </ligand>
</feature>
<dbReference type="Gene3D" id="3.40.1190.20">
    <property type="match status" value="1"/>
</dbReference>
<evidence type="ECO:0000256" key="5">
    <source>
        <dbReference type="ARBA" id="ARBA00022723"/>
    </source>
</evidence>
<evidence type="ECO:0000256" key="6">
    <source>
        <dbReference type="ARBA" id="ARBA00022741"/>
    </source>
</evidence>
<dbReference type="CDD" id="cd01170">
    <property type="entry name" value="THZ_kinase"/>
    <property type="match status" value="1"/>
</dbReference>
<dbReference type="PRINTS" id="PR01099">
    <property type="entry name" value="HYETHTZKNASE"/>
</dbReference>
<evidence type="ECO:0000256" key="4">
    <source>
        <dbReference type="ARBA" id="ARBA00022679"/>
    </source>
</evidence>
<dbReference type="STRING" id="1423815.FC27_GL000618"/>
<dbReference type="SUPFAM" id="SSF53613">
    <property type="entry name" value="Ribokinase-like"/>
    <property type="match status" value="1"/>
</dbReference>
<evidence type="ECO:0000313" key="13">
    <source>
        <dbReference type="Proteomes" id="UP000051647"/>
    </source>
</evidence>
<feature type="binding site" evidence="11">
    <location>
        <position position="220"/>
    </location>
    <ligand>
        <name>substrate</name>
    </ligand>
</feature>
<proteinExistence type="inferred from homology"/>
<dbReference type="EC" id="2.7.1.50" evidence="11"/>
<keyword evidence="7 11" id="KW-0418">Kinase</keyword>
<evidence type="ECO:0000256" key="11">
    <source>
        <dbReference type="HAMAP-Rule" id="MF_00228"/>
    </source>
</evidence>
<dbReference type="EMBL" id="AZFA01000015">
    <property type="protein sequence ID" value="KRL66347.1"/>
    <property type="molecule type" value="Genomic_DNA"/>
</dbReference>
<dbReference type="InterPro" id="IPR000417">
    <property type="entry name" value="Hyethyz_kinase"/>
</dbReference>
<dbReference type="NCBIfam" id="NF006830">
    <property type="entry name" value="PRK09355.1"/>
    <property type="match status" value="1"/>
</dbReference>
<comment type="similarity">
    <text evidence="11">Belongs to the Thz kinase family.</text>
</comment>
<evidence type="ECO:0000256" key="7">
    <source>
        <dbReference type="ARBA" id="ARBA00022777"/>
    </source>
</evidence>
<evidence type="ECO:0000256" key="10">
    <source>
        <dbReference type="ARBA" id="ARBA00022977"/>
    </source>
</evidence>
<dbReference type="PATRIC" id="fig|1423815.3.peg.626"/>
<dbReference type="UniPathway" id="UPA00060">
    <property type="reaction ID" value="UER00139"/>
</dbReference>
<evidence type="ECO:0000256" key="1">
    <source>
        <dbReference type="ARBA" id="ARBA00001771"/>
    </source>
</evidence>
<keyword evidence="10 11" id="KW-0784">Thiamine biosynthesis</keyword>
<keyword evidence="13" id="KW-1185">Reference proteome</keyword>
<evidence type="ECO:0000313" key="12">
    <source>
        <dbReference type="EMBL" id="KRL66347.1"/>
    </source>
</evidence>
<evidence type="ECO:0000256" key="2">
    <source>
        <dbReference type="ARBA" id="ARBA00001946"/>
    </source>
</evidence>
<evidence type="ECO:0000256" key="9">
    <source>
        <dbReference type="ARBA" id="ARBA00022842"/>
    </source>
</evidence>
<keyword evidence="8 11" id="KW-0067">ATP-binding</keyword>
<dbReference type="GO" id="GO:0004417">
    <property type="term" value="F:hydroxyethylthiazole kinase activity"/>
    <property type="evidence" value="ECO:0007669"/>
    <property type="project" value="UniProtKB-UniRule"/>
</dbReference>
<feature type="binding site" evidence="11">
    <location>
        <position position="68"/>
    </location>
    <ligand>
        <name>substrate</name>
    </ligand>
</feature>
<keyword evidence="6 11" id="KW-0547">Nucleotide-binding</keyword>
<comment type="caution">
    <text evidence="12">The sequence shown here is derived from an EMBL/GenBank/DDBJ whole genome shotgun (WGS) entry which is preliminary data.</text>
</comment>
<dbReference type="InterPro" id="IPR029056">
    <property type="entry name" value="Ribokinase-like"/>
</dbReference>
<organism evidence="12 13">
    <name type="scientific">Companilactobacillus versmoldensis DSM 14857 = KCTC 3814</name>
    <dbReference type="NCBI Taxonomy" id="1423815"/>
    <lineage>
        <taxon>Bacteria</taxon>
        <taxon>Bacillati</taxon>
        <taxon>Bacillota</taxon>
        <taxon>Bacilli</taxon>
        <taxon>Lactobacillales</taxon>
        <taxon>Lactobacillaceae</taxon>
        <taxon>Companilactobacillus</taxon>
    </lineage>
</organism>
<dbReference type="GO" id="GO:0009229">
    <property type="term" value="P:thiamine diphosphate biosynthetic process"/>
    <property type="evidence" value="ECO:0007669"/>
    <property type="project" value="UniProtKB-UniRule"/>
</dbReference>
<comment type="pathway">
    <text evidence="3 11">Cofactor biosynthesis; thiamine diphosphate biosynthesis; 4-methyl-5-(2-phosphoethyl)-thiazole from 5-(2-hydroxyethyl)-4-methylthiazole: step 1/1.</text>
</comment>
<dbReference type="Pfam" id="PF02110">
    <property type="entry name" value="HK"/>
    <property type="match status" value="1"/>
</dbReference>
<dbReference type="Proteomes" id="UP000051647">
    <property type="component" value="Unassembled WGS sequence"/>
</dbReference>
<evidence type="ECO:0000256" key="8">
    <source>
        <dbReference type="ARBA" id="ARBA00022840"/>
    </source>
</evidence>
<keyword evidence="4 11" id="KW-0808">Transferase</keyword>
<dbReference type="PIRSF" id="PIRSF000513">
    <property type="entry name" value="Thz_kinase"/>
    <property type="match status" value="1"/>
</dbReference>
<dbReference type="eggNOG" id="COG2145">
    <property type="taxonomic scope" value="Bacteria"/>
</dbReference>
<protein>
    <recommendedName>
        <fullName evidence="11">Hydroxyethylthiazole kinase</fullName>
        <ecNumber evidence="11">2.7.1.50</ecNumber>
    </recommendedName>
    <alternativeName>
        <fullName evidence="11">4-methyl-5-beta-hydroxyethylthiazole kinase</fullName>
        <shortName evidence="11">TH kinase</shortName>
        <shortName evidence="11">Thz kinase</shortName>
    </alternativeName>
</protein>
<keyword evidence="5 11" id="KW-0479">Metal-binding</keyword>
<gene>
    <name evidence="11" type="primary">thiM</name>
    <name evidence="12" type="ORF">FC27_GL000618</name>
</gene>
<feature type="binding site" evidence="11">
    <location>
        <position position="144"/>
    </location>
    <ligand>
        <name>ATP</name>
        <dbReference type="ChEBI" id="CHEBI:30616"/>
    </ligand>
</feature>
<dbReference type="GO" id="GO:0009228">
    <property type="term" value="P:thiamine biosynthetic process"/>
    <property type="evidence" value="ECO:0007669"/>
    <property type="project" value="UniProtKB-KW"/>
</dbReference>
<evidence type="ECO:0000256" key="3">
    <source>
        <dbReference type="ARBA" id="ARBA00004868"/>
    </source>
</evidence>
<reference evidence="12 13" key="1">
    <citation type="journal article" date="2015" name="Genome Announc.">
        <title>Expanding the biotechnology potential of lactobacilli through comparative genomics of 213 strains and associated genera.</title>
        <authorList>
            <person name="Sun Z."/>
            <person name="Harris H.M."/>
            <person name="McCann A."/>
            <person name="Guo C."/>
            <person name="Argimon S."/>
            <person name="Zhang W."/>
            <person name="Yang X."/>
            <person name="Jeffery I.B."/>
            <person name="Cooney J.C."/>
            <person name="Kagawa T.F."/>
            <person name="Liu W."/>
            <person name="Song Y."/>
            <person name="Salvetti E."/>
            <person name="Wrobel A."/>
            <person name="Rasinkangas P."/>
            <person name="Parkhill J."/>
            <person name="Rea M.C."/>
            <person name="O'Sullivan O."/>
            <person name="Ritari J."/>
            <person name="Douillard F.P."/>
            <person name="Paul Ross R."/>
            <person name="Yang R."/>
            <person name="Briner A.E."/>
            <person name="Felis G.E."/>
            <person name="de Vos W.M."/>
            <person name="Barrangou R."/>
            <person name="Klaenhammer T.R."/>
            <person name="Caufield P.W."/>
            <person name="Cui Y."/>
            <person name="Zhang H."/>
            <person name="O'Toole P.W."/>
        </authorList>
    </citation>
    <scope>NUCLEOTIDE SEQUENCE [LARGE SCALE GENOMIC DNA]</scope>
    <source>
        <strain evidence="12 13">DSM 14857</strain>
    </source>
</reference>
<dbReference type="OrthoDB" id="9778146at2"/>
<dbReference type="AlphaFoldDB" id="A0A0R1SMX8"/>
<comment type="catalytic activity">
    <reaction evidence="1 11">
        <text>5-(2-hydroxyethyl)-4-methylthiazole + ATP = 4-methyl-5-(2-phosphooxyethyl)-thiazole + ADP + H(+)</text>
        <dbReference type="Rhea" id="RHEA:24212"/>
        <dbReference type="ChEBI" id="CHEBI:15378"/>
        <dbReference type="ChEBI" id="CHEBI:17957"/>
        <dbReference type="ChEBI" id="CHEBI:30616"/>
        <dbReference type="ChEBI" id="CHEBI:58296"/>
        <dbReference type="ChEBI" id="CHEBI:456216"/>
        <dbReference type="EC" id="2.7.1.50"/>
    </reaction>
</comment>
<dbReference type="GO" id="GO:0000287">
    <property type="term" value="F:magnesium ion binding"/>
    <property type="evidence" value="ECO:0007669"/>
    <property type="project" value="UniProtKB-UniRule"/>
</dbReference>
<keyword evidence="9 11" id="KW-0460">Magnesium</keyword>
<dbReference type="HAMAP" id="MF_00228">
    <property type="entry name" value="Thz_kinase"/>
    <property type="match status" value="1"/>
</dbReference>
<name>A0A0R1SMX8_9LACO</name>
<comment type="cofactor">
    <cofactor evidence="2 11">
        <name>Mg(2+)</name>
        <dbReference type="ChEBI" id="CHEBI:18420"/>
    </cofactor>
</comment>
<comment type="function">
    <text evidence="11">Catalyzes the phosphorylation of the hydroxyl group of 4-methyl-5-beta-hydroxyethylthiazole (THZ).</text>
</comment>